<evidence type="ECO:0000313" key="3">
    <source>
        <dbReference type="Proteomes" id="UP000254507"/>
    </source>
</evidence>
<evidence type="ECO:0000313" key="2">
    <source>
        <dbReference type="EMBL" id="SUU34867.1"/>
    </source>
</evidence>
<dbReference type="InterPro" id="IPR006058">
    <property type="entry name" value="2Fe2S_fd_BS"/>
</dbReference>
<dbReference type="Pfam" id="PF00111">
    <property type="entry name" value="Fer2"/>
    <property type="match status" value="1"/>
</dbReference>
<reference evidence="2 3" key="1">
    <citation type="submission" date="2018-06" db="EMBL/GenBank/DDBJ databases">
        <authorList>
            <consortium name="Pathogen Informatics"/>
            <person name="Doyle S."/>
        </authorList>
    </citation>
    <scope>NUCLEOTIDE SEQUENCE [LARGE SCALE GENOMIC DNA]</scope>
    <source>
        <strain evidence="2 3">NCTC10851</strain>
    </source>
</reference>
<dbReference type="NCBIfam" id="NF007985">
    <property type="entry name" value="PRK10713.1"/>
    <property type="match status" value="1"/>
</dbReference>
<dbReference type="InterPro" id="IPR036010">
    <property type="entry name" value="2Fe-2S_ferredoxin-like_sf"/>
</dbReference>
<dbReference type="Proteomes" id="UP000254507">
    <property type="component" value="Unassembled WGS sequence"/>
</dbReference>
<feature type="domain" description="2Fe-2S ferredoxin-type" evidence="1">
    <location>
        <begin position="13"/>
        <end position="94"/>
    </location>
</feature>
<name>A0A380VB86_9PAST</name>
<dbReference type="PROSITE" id="PS51085">
    <property type="entry name" value="2FE2S_FER_2"/>
    <property type="match status" value="1"/>
</dbReference>
<dbReference type="PROSITE" id="PS00197">
    <property type="entry name" value="2FE2S_FER_1"/>
    <property type="match status" value="1"/>
</dbReference>
<dbReference type="SUPFAM" id="SSF54292">
    <property type="entry name" value="2Fe-2S ferredoxin-like"/>
    <property type="match status" value="1"/>
</dbReference>
<dbReference type="Gene3D" id="3.10.20.30">
    <property type="match status" value="1"/>
</dbReference>
<sequence length="94" mass="10917">MLLAFLLYAMKIYRIQLLHQQRHIQHNNQLSLLSALEQQGIFPEYQCRAGHCGSCRVKIRKGKVSYKEAPLAFLNPDEILLCCCQVEEDLELEL</sequence>
<dbReference type="InterPro" id="IPR001041">
    <property type="entry name" value="2Fe-2S_ferredoxin-type"/>
</dbReference>
<gene>
    <name evidence="2" type="primary">ycbX</name>
    <name evidence="2" type="ORF">NCTC10851_00611</name>
</gene>
<dbReference type="EMBL" id="UFSB01000001">
    <property type="protein sequence ID" value="SUU34867.1"/>
    <property type="molecule type" value="Genomic_DNA"/>
</dbReference>
<dbReference type="AlphaFoldDB" id="A0A380VB86"/>
<evidence type="ECO:0000259" key="1">
    <source>
        <dbReference type="PROSITE" id="PS51085"/>
    </source>
</evidence>
<dbReference type="InterPro" id="IPR012675">
    <property type="entry name" value="Beta-grasp_dom_sf"/>
</dbReference>
<protein>
    <submittedName>
        <fullName evidence="2">Ferredoxin</fullName>
    </submittedName>
</protein>
<dbReference type="CDD" id="cd00207">
    <property type="entry name" value="fer2"/>
    <property type="match status" value="1"/>
</dbReference>
<accession>A0A380VB86</accession>
<proteinExistence type="predicted"/>
<dbReference type="GO" id="GO:0051537">
    <property type="term" value="F:2 iron, 2 sulfur cluster binding"/>
    <property type="evidence" value="ECO:0007669"/>
    <property type="project" value="InterPro"/>
</dbReference>
<organism evidence="2 3">
    <name type="scientific">Actinobacillus seminis</name>
    <dbReference type="NCBI Taxonomy" id="722"/>
    <lineage>
        <taxon>Bacteria</taxon>
        <taxon>Pseudomonadati</taxon>
        <taxon>Pseudomonadota</taxon>
        <taxon>Gammaproteobacteria</taxon>
        <taxon>Pasteurellales</taxon>
        <taxon>Pasteurellaceae</taxon>
        <taxon>Actinobacillus</taxon>
    </lineage>
</organism>